<dbReference type="AlphaFoldDB" id="A0A8H7NZE1"/>
<proteinExistence type="predicted"/>
<dbReference type="Proteomes" id="UP000639403">
    <property type="component" value="Unassembled WGS sequence"/>
</dbReference>
<organism evidence="1 2">
    <name type="scientific">Rhodonia placenta</name>
    <dbReference type="NCBI Taxonomy" id="104341"/>
    <lineage>
        <taxon>Eukaryota</taxon>
        <taxon>Fungi</taxon>
        <taxon>Dikarya</taxon>
        <taxon>Basidiomycota</taxon>
        <taxon>Agaricomycotina</taxon>
        <taxon>Agaricomycetes</taxon>
        <taxon>Polyporales</taxon>
        <taxon>Adustoporiaceae</taxon>
        <taxon>Rhodonia</taxon>
    </lineage>
</organism>
<reference evidence="1" key="1">
    <citation type="submission" date="2020-11" db="EMBL/GenBank/DDBJ databases">
        <authorList>
            <person name="Koelle M."/>
            <person name="Horta M.A.C."/>
            <person name="Nowrousian M."/>
            <person name="Ohm R.A."/>
            <person name="Benz P."/>
            <person name="Pilgard A."/>
        </authorList>
    </citation>
    <scope>NUCLEOTIDE SEQUENCE</scope>
    <source>
        <strain evidence="1">FPRL280</strain>
    </source>
</reference>
<accession>A0A8H7NZE1</accession>
<evidence type="ECO:0000313" key="1">
    <source>
        <dbReference type="EMBL" id="KAF9810319.1"/>
    </source>
</evidence>
<dbReference type="EMBL" id="JADOXO010000179">
    <property type="protein sequence ID" value="KAF9810319.1"/>
    <property type="molecule type" value="Genomic_DNA"/>
</dbReference>
<evidence type="ECO:0000313" key="2">
    <source>
        <dbReference type="Proteomes" id="UP000639403"/>
    </source>
</evidence>
<name>A0A8H7NZE1_9APHY</name>
<protein>
    <submittedName>
        <fullName evidence="1">Uncharacterized protein</fullName>
    </submittedName>
</protein>
<gene>
    <name evidence="1" type="ORF">IEO21_07007</name>
</gene>
<reference evidence="1" key="2">
    <citation type="journal article" name="Front. Microbiol.">
        <title>Degradative Capacity of Two Strains of Rhodonia placenta: From Phenotype to Genotype.</title>
        <authorList>
            <person name="Kolle M."/>
            <person name="Horta M.A.C."/>
            <person name="Nowrousian M."/>
            <person name="Ohm R.A."/>
            <person name="Benz J.P."/>
            <person name="Pilgard A."/>
        </authorList>
    </citation>
    <scope>NUCLEOTIDE SEQUENCE</scope>
    <source>
        <strain evidence="1">FPRL280</strain>
    </source>
</reference>
<sequence>MLLFELNRMKYIMMPHDSRIGNKRAADSMLEAAGEIVQKHSALTCRSFTNISGVCIRVPGRPCQTKR</sequence>
<comment type="caution">
    <text evidence="1">The sequence shown here is derived from an EMBL/GenBank/DDBJ whole genome shotgun (WGS) entry which is preliminary data.</text>
</comment>